<feature type="non-terminal residue" evidence="5">
    <location>
        <position position="293"/>
    </location>
</feature>
<gene>
    <name evidence="5" type="ORF">BIW11_11496</name>
</gene>
<dbReference type="PANTHER" id="PTHR24251">
    <property type="entry name" value="OVOCHYMASE-RELATED"/>
    <property type="match status" value="1"/>
</dbReference>
<dbReference type="Gene3D" id="2.60.120.290">
    <property type="entry name" value="Spermadhesin, CUB domain"/>
    <property type="match status" value="1"/>
</dbReference>
<dbReference type="CDD" id="cd00041">
    <property type="entry name" value="CUB"/>
    <property type="match status" value="1"/>
</dbReference>
<feature type="domain" description="CUB" evidence="4">
    <location>
        <begin position="1"/>
        <end position="131"/>
    </location>
</feature>
<proteinExistence type="predicted"/>
<dbReference type="InterPro" id="IPR035914">
    <property type="entry name" value="Sperma_CUB_dom_sf"/>
</dbReference>
<feature type="non-terminal residue" evidence="5">
    <location>
        <position position="1"/>
    </location>
</feature>
<keyword evidence="6" id="KW-1185">Reference proteome</keyword>
<dbReference type="InterPro" id="IPR000859">
    <property type="entry name" value="CUB_dom"/>
</dbReference>
<dbReference type="PANTHER" id="PTHR24251:SF37">
    <property type="entry name" value="CUB DOMAIN-CONTAINING PROTEIN"/>
    <property type="match status" value="1"/>
</dbReference>
<evidence type="ECO:0000313" key="6">
    <source>
        <dbReference type="Proteomes" id="UP000192247"/>
    </source>
</evidence>
<evidence type="ECO:0000256" key="2">
    <source>
        <dbReference type="ARBA" id="ARBA00023157"/>
    </source>
</evidence>
<evidence type="ECO:0000259" key="4">
    <source>
        <dbReference type="PROSITE" id="PS01180"/>
    </source>
</evidence>
<dbReference type="PROSITE" id="PS01180">
    <property type="entry name" value="CUB"/>
    <property type="match status" value="1"/>
</dbReference>
<dbReference type="Proteomes" id="UP000192247">
    <property type="component" value="Unassembled WGS sequence"/>
</dbReference>
<comment type="caution">
    <text evidence="3">Lacks conserved residue(s) required for the propagation of feature annotation.</text>
</comment>
<keyword evidence="1" id="KW-0677">Repeat</keyword>
<evidence type="ECO:0000256" key="3">
    <source>
        <dbReference type="PROSITE-ProRule" id="PRU00059"/>
    </source>
</evidence>
<protein>
    <submittedName>
        <fullName evidence="5">Neurogenic locus notch-like</fullName>
    </submittedName>
</protein>
<name>A0A1V9XAR8_9ACAR</name>
<dbReference type="SUPFAM" id="SSF49854">
    <property type="entry name" value="Spermadhesin, CUB domain"/>
    <property type="match status" value="1"/>
</dbReference>
<evidence type="ECO:0000256" key="1">
    <source>
        <dbReference type="ARBA" id="ARBA00022737"/>
    </source>
</evidence>
<reference evidence="5 6" key="1">
    <citation type="journal article" date="2017" name="Gigascience">
        <title>Draft genome of the honey bee ectoparasitic mite, Tropilaelaps mercedesae, is shaped by the parasitic life history.</title>
        <authorList>
            <person name="Dong X."/>
            <person name="Armstrong S.D."/>
            <person name="Xia D."/>
            <person name="Makepeace B.L."/>
            <person name="Darby A.C."/>
            <person name="Kadowaki T."/>
        </authorList>
    </citation>
    <scope>NUCLEOTIDE SEQUENCE [LARGE SCALE GENOMIC DNA]</scope>
    <source>
        <strain evidence="5">Wuxi-XJTLU</strain>
    </source>
</reference>
<sequence>FSLQSFKSIRYPERYPPSLRCHYQIQPGVHDPSVRAHQRTQRISKEPNGKERPTTVLLTFAAFQVGTRNDTTNSCLDDYLELNLGDGDRTLKLCGYLPEGHQVMAYQTSVWINFVSMKGGYRGFSIKYQLFSAQQLSTVLSVGEGGSELRPLNYPQPVPAHLSQLSVKIFSGAGHRIEFVTRNYTGRHMGNLKKIIFQDPFAQYRKTQKALAHNDYNRTRRSVAASSDIPTSQWQRVVYIPSDGNASTGLWSNPESNMDSTSTELVTIKSLLNGMVINYEPQDNLLIRYKVEK</sequence>
<comment type="caution">
    <text evidence="5">The sequence shown here is derived from an EMBL/GenBank/DDBJ whole genome shotgun (WGS) entry which is preliminary data.</text>
</comment>
<keyword evidence="2" id="KW-1015">Disulfide bond</keyword>
<dbReference type="AlphaFoldDB" id="A0A1V9XAR8"/>
<dbReference type="SMART" id="SM00042">
    <property type="entry name" value="CUB"/>
    <property type="match status" value="1"/>
</dbReference>
<accession>A0A1V9XAR8</accession>
<dbReference type="EMBL" id="MNPL01016822">
    <property type="protein sequence ID" value="OQR70645.1"/>
    <property type="molecule type" value="Genomic_DNA"/>
</dbReference>
<dbReference type="InParanoid" id="A0A1V9XAR8"/>
<evidence type="ECO:0000313" key="5">
    <source>
        <dbReference type="EMBL" id="OQR70645.1"/>
    </source>
</evidence>
<organism evidence="5 6">
    <name type="scientific">Tropilaelaps mercedesae</name>
    <dbReference type="NCBI Taxonomy" id="418985"/>
    <lineage>
        <taxon>Eukaryota</taxon>
        <taxon>Metazoa</taxon>
        <taxon>Ecdysozoa</taxon>
        <taxon>Arthropoda</taxon>
        <taxon>Chelicerata</taxon>
        <taxon>Arachnida</taxon>
        <taxon>Acari</taxon>
        <taxon>Parasitiformes</taxon>
        <taxon>Mesostigmata</taxon>
        <taxon>Gamasina</taxon>
        <taxon>Dermanyssoidea</taxon>
        <taxon>Laelapidae</taxon>
        <taxon>Tropilaelaps</taxon>
    </lineage>
</organism>